<organism evidence="3 4">
    <name type="scientific">Conger conger</name>
    <name type="common">Conger eel</name>
    <name type="synonym">Muraena conger</name>
    <dbReference type="NCBI Taxonomy" id="82655"/>
    <lineage>
        <taxon>Eukaryota</taxon>
        <taxon>Metazoa</taxon>
        <taxon>Chordata</taxon>
        <taxon>Craniata</taxon>
        <taxon>Vertebrata</taxon>
        <taxon>Euteleostomi</taxon>
        <taxon>Actinopterygii</taxon>
        <taxon>Neopterygii</taxon>
        <taxon>Teleostei</taxon>
        <taxon>Anguilliformes</taxon>
        <taxon>Congridae</taxon>
        <taxon>Conger</taxon>
    </lineage>
</organism>
<sequence>MTTQNVSFGKDRLVSVHGPWDCKSSERKLGDIVYPVTTSSLANLTQVYTDNSGEIDLVYLEQDAEASPCMLRLECAPHSSALISSLLVVTEARTMEVYSGAGEYCGTCRGERHDTLQLENAAEGISLYKKYVQLESPLASCDVKLLSLGGRARVGIGGVVLGLRDDGPAGGTQVPGQAIDLHQVQSMVESIGTTLSPGAQNLMDMVQFQQKNKADALGGFLPLLLGSGPLAVMAKATIESRTCSADAQTLTAAVHGHADASSPGQSPEPESAVAGPNTLPQPLGTAAPDRHDRRLTNAVSSLLNGHPGRRPFGFGPDLLPVLQGVCGQVAQLRIEDGPSATATSAGTEEGHSCCRSLELRLERRMEEMEERLKQHIDRRLDALQQGLERALLEALPLAHLPQGIKGPSVAPPDCHSKHGLLNGDA</sequence>
<dbReference type="AlphaFoldDB" id="A0A9Q1I7S4"/>
<reference evidence="3" key="1">
    <citation type="journal article" date="2023" name="Science">
        <title>Genome structures resolve the early diversification of teleost fishes.</title>
        <authorList>
            <person name="Parey E."/>
            <person name="Louis A."/>
            <person name="Montfort J."/>
            <person name="Bouchez O."/>
            <person name="Roques C."/>
            <person name="Iampietro C."/>
            <person name="Lluch J."/>
            <person name="Castinel A."/>
            <person name="Donnadieu C."/>
            <person name="Desvignes T."/>
            <person name="Floi Bucao C."/>
            <person name="Jouanno E."/>
            <person name="Wen M."/>
            <person name="Mejri S."/>
            <person name="Dirks R."/>
            <person name="Jansen H."/>
            <person name="Henkel C."/>
            <person name="Chen W.J."/>
            <person name="Zahm M."/>
            <person name="Cabau C."/>
            <person name="Klopp C."/>
            <person name="Thompson A.W."/>
            <person name="Robinson-Rechavi M."/>
            <person name="Braasch I."/>
            <person name="Lecointre G."/>
            <person name="Bobe J."/>
            <person name="Postlethwait J.H."/>
            <person name="Berthelot C."/>
            <person name="Roest Crollius H."/>
            <person name="Guiguen Y."/>
        </authorList>
    </citation>
    <scope>NUCLEOTIDE SEQUENCE</scope>
    <source>
        <strain evidence="3">Concon-B</strain>
    </source>
</reference>
<protein>
    <recommendedName>
        <fullName evidence="5">CJ088 protein</fullName>
    </recommendedName>
</protein>
<gene>
    <name evidence="3" type="ORF">COCON_G00036230</name>
</gene>
<evidence type="ECO:0000256" key="1">
    <source>
        <dbReference type="SAM" id="Coils"/>
    </source>
</evidence>
<accession>A0A9Q1I7S4</accession>
<comment type="caution">
    <text evidence="3">The sequence shown here is derived from an EMBL/GenBank/DDBJ whole genome shotgun (WGS) entry which is preliminary data.</text>
</comment>
<keyword evidence="1" id="KW-0175">Coiled coil</keyword>
<feature type="coiled-coil region" evidence="1">
    <location>
        <begin position="358"/>
        <end position="385"/>
    </location>
</feature>
<evidence type="ECO:0000256" key="2">
    <source>
        <dbReference type="SAM" id="MobiDB-lite"/>
    </source>
</evidence>
<dbReference type="Proteomes" id="UP001152803">
    <property type="component" value="Unassembled WGS sequence"/>
</dbReference>
<evidence type="ECO:0008006" key="5">
    <source>
        <dbReference type="Google" id="ProtNLM"/>
    </source>
</evidence>
<dbReference type="EMBL" id="JAFJMO010000002">
    <property type="protein sequence ID" value="KAJ8284773.1"/>
    <property type="molecule type" value="Genomic_DNA"/>
</dbReference>
<evidence type="ECO:0000313" key="3">
    <source>
        <dbReference type="EMBL" id="KAJ8284773.1"/>
    </source>
</evidence>
<proteinExistence type="predicted"/>
<name>A0A9Q1I7S4_CONCO</name>
<feature type="region of interest" description="Disordered" evidence="2">
    <location>
        <begin position="254"/>
        <end position="289"/>
    </location>
</feature>
<keyword evidence="4" id="KW-1185">Reference proteome</keyword>
<dbReference type="InterPro" id="IPR028043">
    <property type="entry name" value="PAAT-like"/>
</dbReference>
<dbReference type="PANTHER" id="PTHR14787">
    <property type="entry name" value="C10ORF188 FAMILY MEMBER"/>
    <property type="match status" value="1"/>
</dbReference>
<dbReference type="Pfam" id="PF14958">
    <property type="entry name" value="PAAT-like"/>
    <property type="match status" value="1"/>
</dbReference>
<dbReference type="OrthoDB" id="5981473at2759"/>
<dbReference type="PANTHER" id="PTHR14787:SF1">
    <property type="entry name" value="ATPASE PAAT"/>
    <property type="match status" value="1"/>
</dbReference>
<evidence type="ECO:0000313" key="4">
    <source>
        <dbReference type="Proteomes" id="UP001152803"/>
    </source>
</evidence>